<dbReference type="AlphaFoldDB" id="A0A327R5U4"/>
<evidence type="ECO:0000313" key="11">
    <source>
        <dbReference type="EMBL" id="RAJ10963.1"/>
    </source>
</evidence>
<dbReference type="Gene3D" id="3.30.70.100">
    <property type="match status" value="1"/>
</dbReference>
<dbReference type="InterPro" id="IPR006685">
    <property type="entry name" value="MscS_channel_2nd"/>
</dbReference>
<evidence type="ECO:0000256" key="4">
    <source>
        <dbReference type="ARBA" id="ARBA00022692"/>
    </source>
</evidence>
<feature type="transmembrane region" description="Helical" evidence="7">
    <location>
        <begin position="140"/>
        <end position="165"/>
    </location>
</feature>
<organism evidence="11 12">
    <name type="scientific">Chitinophaga skermanii</name>
    <dbReference type="NCBI Taxonomy" id="331697"/>
    <lineage>
        <taxon>Bacteria</taxon>
        <taxon>Pseudomonadati</taxon>
        <taxon>Bacteroidota</taxon>
        <taxon>Chitinophagia</taxon>
        <taxon>Chitinophagales</taxon>
        <taxon>Chitinophagaceae</taxon>
        <taxon>Chitinophaga</taxon>
    </lineage>
</organism>
<dbReference type="Gene3D" id="1.10.287.1260">
    <property type="match status" value="1"/>
</dbReference>
<feature type="transmembrane region" description="Helical" evidence="7">
    <location>
        <begin position="302"/>
        <end position="320"/>
    </location>
</feature>
<dbReference type="PANTHER" id="PTHR30221:SF18">
    <property type="entry name" value="SLL0590 PROTEIN"/>
    <property type="match status" value="1"/>
</dbReference>
<dbReference type="Proteomes" id="UP000249547">
    <property type="component" value="Unassembled WGS sequence"/>
</dbReference>
<evidence type="ECO:0000256" key="5">
    <source>
        <dbReference type="ARBA" id="ARBA00022989"/>
    </source>
</evidence>
<keyword evidence="6 7" id="KW-0472">Membrane</keyword>
<dbReference type="Pfam" id="PF21082">
    <property type="entry name" value="MS_channel_3rd"/>
    <property type="match status" value="1"/>
</dbReference>
<reference evidence="11 12" key="1">
    <citation type="submission" date="2018-06" db="EMBL/GenBank/DDBJ databases">
        <title>Genomic Encyclopedia of Archaeal and Bacterial Type Strains, Phase II (KMG-II): from individual species to whole genera.</title>
        <authorList>
            <person name="Goeker M."/>
        </authorList>
    </citation>
    <scope>NUCLEOTIDE SEQUENCE [LARGE SCALE GENOMIC DNA]</scope>
    <source>
        <strain evidence="11 12">DSM 23857</strain>
    </source>
</reference>
<proteinExistence type="inferred from homology"/>
<keyword evidence="3" id="KW-1003">Cell membrane</keyword>
<dbReference type="InterPro" id="IPR045275">
    <property type="entry name" value="MscS_archaea/bacteria_type"/>
</dbReference>
<feature type="transmembrane region" description="Helical" evidence="7">
    <location>
        <begin position="246"/>
        <end position="267"/>
    </location>
</feature>
<feature type="domain" description="Mechanosensitive ion channel MscS C-terminal" evidence="10">
    <location>
        <begin position="423"/>
        <end position="504"/>
    </location>
</feature>
<keyword evidence="4 7" id="KW-0812">Transmembrane</keyword>
<gene>
    <name evidence="11" type="ORF">LX64_00570</name>
</gene>
<dbReference type="GO" id="GO:0005886">
    <property type="term" value="C:plasma membrane"/>
    <property type="evidence" value="ECO:0007669"/>
    <property type="project" value="UniProtKB-SubCell"/>
</dbReference>
<dbReference type="GO" id="GO:0008381">
    <property type="term" value="F:mechanosensitive monoatomic ion channel activity"/>
    <property type="evidence" value="ECO:0007669"/>
    <property type="project" value="InterPro"/>
</dbReference>
<evidence type="ECO:0000256" key="7">
    <source>
        <dbReference type="SAM" id="Phobius"/>
    </source>
</evidence>
<keyword evidence="12" id="KW-1185">Reference proteome</keyword>
<dbReference type="InterPro" id="IPR010920">
    <property type="entry name" value="LSM_dom_sf"/>
</dbReference>
<dbReference type="EMBL" id="QLLL01000001">
    <property type="protein sequence ID" value="RAJ10963.1"/>
    <property type="molecule type" value="Genomic_DNA"/>
</dbReference>
<evidence type="ECO:0000259" key="9">
    <source>
        <dbReference type="Pfam" id="PF00924"/>
    </source>
</evidence>
<dbReference type="PANTHER" id="PTHR30221">
    <property type="entry name" value="SMALL-CONDUCTANCE MECHANOSENSITIVE CHANNEL"/>
    <property type="match status" value="1"/>
</dbReference>
<evidence type="ECO:0000313" key="12">
    <source>
        <dbReference type="Proteomes" id="UP000249547"/>
    </source>
</evidence>
<dbReference type="InterPro" id="IPR049278">
    <property type="entry name" value="MS_channel_C"/>
</dbReference>
<dbReference type="SUPFAM" id="SSF82689">
    <property type="entry name" value="Mechanosensitive channel protein MscS (YggB), C-terminal domain"/>
    <property type="match status" value="1"/>
</dbReference>
<feature type="signal peptide" evidence="8">
    <location>
        <begin position="1"/>
        <end position="18"/>
    </location>
</feature>
<comment type="subcellular location">
    <subcellularLocation>
        <location evidence="1">Cell membrane</location>
        <topology evidence="1">Multi-pass membrane protein</topology>
    </subcellularLocation>
</comment>
<dbReference type="SUPFAM" id="SSF50182">
    <property type="entry name" value="Sm-like ribonucleoproteins"/>
    <property type="match status" value="1"/>
</dbReference>
<evidence type="ECO:0000256" key="3">
    <source>
        <dbReference type="ARBA" id="ARBA00022475"/>
    </source>
</evidence>
<feature type="domain" description="Mechanosensitive ion channel MscS" evidence="9">
    <location>
        <begin position="345"/>
        <end position="410"/>
    </location>
</feature>
<feature type="transmembrane region" description="Helical" evidence="7">
    <location>
        <begin position="204"/>
        <end position="226"/>
    </location>
</feature>
<keyword evidence="8" id="KW-0732">Signal</keyword>
<dbReference type="RefSeq" id="WP_111596072.1">
    <property type="nucleotide sequence ID" value="NZ_QLLL01000001.1"/>
</dbReference>
<keyword evidence="5 7" id="KW-1133">Transmembrane helix</keyword>
<evidence type="ECO:0000256" key="2">
    <source>
        <dbReference type="ARBA" id="ARBA00008017"/>
    </source>
</evidence>
<dbReference type="Pfam" id="PF00924">
    <property type="entry name" value="MS_channel_2nd"/>
    <property type="match status" value="1"/>
</dbReference>
<dbReference type="Gene3D" id="2.30.30.60">
    <property type="match status" value="1"/>
</dbReference>
<dbReference type="InterPro" id="IPR011066">
    <property type="entry name" value="MscS_channel_C_sf"/>
</dbReference>
<protein>
    <submittedName>
        <fullName evidence="11">Mechanosensitive ion channel-like protein</fullName>
    </submittedName>
</protein>
<evidence type="ECO:0000259" key="10">
    <source>
        <dbReference type="Pfam" id="PF21082"/>
    </source>
</evidence>
<comment type="caution">
    <text evidence="11">The sequence shown here is derived from an EMBL/GenBank/DDBJ whole genome shotgun (WGS) entry which is preliminary data.</text>
</comment>
<evidence type="ECO:0000256" key="8">
    <source>
        <dbReference type="SAM" id="SignalP"/>
    </source>
</evidence>
<accession>A0A327R5U4</accession>
<comment type="similarity">
    <text evidence="2">Belongs to the MscS (TC 1.A.23) family.</text>
</comment>
<dbReference type="OrthoDB" id="9809206at2"/>
<feature type="transmembrane region" description="Helical" evidence="7">
    <location>
        <begin position="332"/>
        <end position="358"/>
    </location>
</feature>
<evidence type="ECO:0000256" key="6">
    <source>
        <dbReference type="ARBA" id="ARBA00023136"/>
    </source>
</evidence>
<dbReference type="InterPro" id="IPR023408">
    <property type="entry name" value="MscS_beta-dom_sf"/>
</dbReference>
<name>A0A327R5U4_9BACT</name>
<sequence>MRMIILISFLIFHLNAPAQQTDSSVVVPSNTLSAPIIFEHDTLFSIQSAPPTITIQERANLINMRISDITARPDFSADSLLLESDSIASRITYRREIVMTITEEDARFTDLDRIGLAESYYNIIKDKTGSIYEFKGYKQLLIFLAETAAVILGLLLFIWGVNYVFRKVLYRVLKKPIYPAFRMGSYTLLSPEKVGKLAREAARFLRWVVIIIAIYFALPVLFNIFPWTKPLAEKLLSFVLNPIKDILRGVVHYIPNLITILIIYFFTRYLVHGVKYMANEVEKGVLKIHGFYPDWAQPTFKIIKALLYILMFVAIFPYLPGYQSKVFQGVSVFLGILISLGSSSAIANVIAGIVITYMRPFKLGERIQIGEVSGDVIEKNMLVTRIRTIKNEEITIPNALILSGQTINYSAAAKENKALILHTTVTIGYDVPWRKVNEMLIRAAKRTEGILSTPEPFVLQTALSDYYPEYQLNAYTHLPAKMAELYSRIHQNIIDVFNEEGIEIMSPQQVAVRDGNTIHMPEEHRPADYEAPSFHVKVQDINKKRE</sequence>
<evidence type="ECO:0000256" key="1">
    <source>
        <dbReference type="ARBA" id="ARBA00004651"/>
    </source>
</evidence>
<feature type="chain" id="PRO_5016453122" evidence="8">
    <location>
        <begin position="19"/>
        <end position="546"/>
    </location>
</feature>